<dbReference type="EMBL" id="CM039437">
    <property type="protein sequence ID" value="KAI4306605.1"/>
    <property type="molecule type" value="Genomic_DNA"/>
</dbReference>
<proteinExistence type="predicted"/>
<gene>
    <name evidence="1" type="ORF">L6164_029866</name>
</gene>
<reference evidence="1 2" key="1">
    <citation type="journal article" date="2022" name="DNA Res.">
        <title>Chromosomal-level genome assembly of the orchid tree Bauhinia variegata (Leguminosae; Cercidoideae) supports the allotetraploid origin hypothesis of Bauhinia.</title>
        <authorList>
            <person name="Zhong Y."/>
            <person name="Chen Y."/>
            <person name="Zheng D."/>
            <person name="Pang J."/>
            <person name="Liu Y."/>
            <person name="Luo S."/>
            <person name="Meng S."/>
            <person name="Qian L."/>
            <person name="Wei D."/>
            <person name="Dai S."/>
            <person name="Zhou R."/>
        </authorList>
    </citation>
    <scope>NUCLEOTIDE SEQUENCE [LARGE SCALE GENOMIC DNA]</scope>
    <source>
        <strain evidence="1">BV-YZ2020</strain>
    </source>
</reference>
<evidence type="ECO:0000313" key="1">
    <source>
        <dbReference type="EMBL" id="KAI4306605.1"/>
    </source>
</evidence>
<accession>A0ACB9LAM2</accession>
<evidence type="ECO:0000313" key="2">
    <source>
        <dbReference type="Proteomes" id="UP000828941"/>
    </source>
</evidence>
<keyword evidence="2" id="KW-1185">Reference proteome</keyword>
<sequence length="170" mass="19397">MDENSVRKPNGATKRTKEKERGEESDEDCAGDEECDAEVWDMLSRSFHQAQSVLDQNQALIQQVNDNHQSKIPDNLVQNVSLIREINGNISKVLSMYSDLSINFSNIVQQRRRGVTAMASKNGDDKVERKGDSIEHDQEKSQMVERMRDCIQTLPACRYELQLVLSHLMS</sequence>
<dbReference type="Proteomes" id="UP000828941">
    <property type="component" value="Chromosome 12"/>
</dbReference>
<name>A0ACB9LAM2_BAUVA</name>
<organism evidence="1 2">
    <name type="scientific">Bauhinia variegata</name>
    <name type="common">Purple orchid tree</name>
    <name type="synonym">Phanera variegata</name>
    <dbReference type="NCBI Taxonomy" id="167791"/>
    <lineage>
        <taxon>Eukaryota</taxon>
        <taxon>Viridiplantae</taxon>
        <taxon>Streptophyta</taxon>
        <taxon>Embryophyta</taxon>
        <taxon>Tracheophyta</taxon>
        <taxon>Spermatophyta</taxon>
        <taxon>Magnoliopsida</taxon>
        <taxon>eudicotyledons</taxon>
        <taxon>Gunneridae</taxon>
        <taxon>Pentapetalae</taxon>
        <taxon>rosids</taxon>
        <taxon>fabids</taxon>
        <taxon>Fabales</taxon>
        <taxon>Fabaceae</taxon>
        <taxon>Cercidoideae</taxon>
        <taxon>Cercideae</taxon>
        <taxon>Bauhiniinae</taxon>
        <taxon>Bauhinia</taxon>
    </lineage>
</organism>
<protein>
    <submittedName>
        <fullName evidence="1">Uncharacterized protein</fullName>
    </submittedName>
</protein>
<comment type="caution">
    <text evidence="1">The sequence shown here is derived from an EMBL/GenBank/DDBJ whole genome shotgun (WGS) entry which is preliminary data.</text>
</comment>